<feature type="domain" description="Nucleoside phosphorylase" evidence="11">
    <location>
        <begin position="2"/>
        <end position="50"/>
    </location>
</feature>
<dbReference type="SUPFAM" id="SSF53167">
    <property type="entry name" value="Purine and uridine phosphorylases"/>
    <property type="match status" value="1"/>
</dbReference>
<evidence type="ECO:0000313" key="13">
    <source>
        <dbReference type="Proteomes" id="UP000479000"/>
    </source>
</evidence>
<dbReference type="Pfam" id="PF01048">
    <property type="entry name" value="PNP_UDP_1"/>
    <property type="match status" value="1"/>
</dbReference>
<dbReference type="EMBL" id="CADCXU010029689">
    <property type="protein sequence ID" value="CAB0015880.1"/>
    <property type="molecule type" value="Genomic_DNA"/>
</dbReference>
<dbReference type="InterPro" id="IPR011268">
    <property type="entry name" value="Purine_phosphorylase"/>
</dbReference>
<comment type="catalytic activity">
    <reaction evidence="6">
        <text>inosine + phosphate = alpha-D-ribose 1-phosphate + hypoxanthine</text>
        <dbReference type="Rhea" id="RHEA:27646"/>
        <dbReference type="ChEBI" id="CHEBI:17368"/>
        <dbReference type="ChEBI" id="CHEBI:17596"/>
        <dbReference type="ChEBI" id="CHEBI:43474"/>
        <dbReference type="ChEBI" id="CHEBI:57720"/>
        <dbReference type="EC" id="2.4.2.1"/>
    </reaction>
</comment>
<sequence length="120" mass="13232">MSNAAGALNENFKIGDIMILNDHINFLGLAGVSPLRGLKDERMSGPNAVMNGGDVANADYSFSSDDSGRQKRVQLFGNPPFPQINSSWTCGQTDFRPDGERSRHVHARARSFLRRIRPSK</sequence>
<dbReference type="Proteomes" id="UP000479000">
    <property type="component" value="Unassembled WGS sequence"/>
</dbReference>
<evidence type="ECO:0000256" key="5">
    <source>
        <dbReference type="ARBA" id="ARBA00022679"/>
    </source>
</evidence>
<keyword evidence="13" id="KW-1185">Reference proteome</keyword>
<reference evidence="12 13" key="1">
    <citation type="submission" date="2020-02" db="EMBL/GenBank/DDBJ databases">
        <authorList>
            <person name="Ferguson B K."/>
        </authorList>
    </citation>
    <scope>NUCLEOTIDE SEQUENCE [LARGE SCALE GENOMIC DNA]</scope>
</reference>
<comment type="similarity">
    <text evidence="2">Belongs to the PNP/MTAP phosphorylase family.</text>
</comment>
<dbReference type="PANTHER" id="PTHR11904">
    <property type="entry name" value="METHYLTHIOADENOSINE/PURINE NUCLEOSIDE PHOSPHORYLASE"/>
    <property type="match status" value="1"/>
</dbReference>
<dbReference type="GO" id="GO:0009116">
    <property type="term" value="P:nucleoside metabolic process"/>
    <property type="evidence" value="ECO:0007669"/>
    <property type="project" value="InterPro"/>
</dbReference>
<dbReference type="PANTHER" id="PTHR11904:SF9">
    <property type="entry name" value="PURINE NUCLEOSIDE PHOSPHORYLASE-RELATED"/>
    <property type="match status" value="1"/>
</dbReference>
<dbReference type="AlphaFoldDB" id="A0A6H5HGC8"/>
<proteinExistence type="inferred from homology"/>
<evidence type="ECO:0000256" key="4">
    <source>
        <dbReference type="ARBA" id="ARBA00022676"/>
    </source>
</evidence>
<dbReference type="Gene3D" id="3.40.50.1580">
    <property type="entry name" value="Nucleoside phosphorylase domain"/>
    <property type="match status" value="1"/>
</dbReference>
<accession>A0A6H5HGC8</accession>
<evidence type="ECO:0000256" key="1">
    <source>
        <dbReference type="ARBA" id="ARBA00005058"/>
    </source>
</evidence>
<comment type="catalytic activity">
    <reaction evidence="9">
        <text>guanosine + phosphate = alpha-D-ribose 1-phosphate + guanine</text>
        <dbReference type="Rhea" id="RHEA:13233"/>
        <dbReference type="ChEBI" id="CHEBI:16235"/>
        <dbReference type="ChEBI" id="CHEBI:16750"/>
        <dbReference type="ChEBI" id="CHEBI:43474"/>
        <dbReference type="ChEBI" id="CHEBI:57720"/>
        <dbReference type="EC" id="2.4.2.1"/>
    </reaction>
</comment>
<comment type="catalytic activity">
    <reaction evidence="8">
        <text>2'-deoxyinosine + phosphate = 2-deoxy-alpha-D-ribose 1-phosphate + hypoxanthine</text>
        <dbReference type="Rhea" id="RHEA:27750"/>
        <dbReference type="ChEBI" id="CHEBI:17368"/>
        <dbReference type="ChEBI" id="CHEBI:28997"/>
        <dbReference type="ChEBI" id="CHEBI:43474"/>
        <dbReference type="ChEBI" id="CHEBI:57259"/>
        <dbReference type="EC" id="2.4.2.1"/>
    </reaction>
</comment>
<protein>
    <recommendedName>
        <fullName evidence="3">purine-nucleoside phosphorylase</fullName>
        <ecNumber evidence="3">2.4.2.1</ecNumber>
    </recommendedName>
    <alternativeName>
        <fullName evidence="10">Inosine-guanosine phosphorylase</fullName>
    </alternativeName>
</protein>
<evidence type="ECO:0000256" key="3">
    <source>
        <dbReference type="ARBA" id="ARBA00011886"/>
    </source>
</evidence>
<dbReference type="GO" id="GO:0005737">
    <property type="term" value="C:cytoplasm"/>
    <property type="evidence" value="ECO:0007669"/>
    <property type="project" value="TreeGrafter"/>
</dbReference>
<dbReference type="OrthoDB" id="10261782at2759"/>
<evidence type="ECO:0000256" key="7">
    <source>
        <dbReference type="ARBA" id="ARBA00023929"/>
    </source>
</evidence>
<evidence type="ECO:0000256" key="2">
    <source>
        <dbReference type="ARBA" id="ARBA00006751"/>
    </source>
</evidence>
<gene>
    <name evidence="12" type="ORF">NTEN_LOCUS20220</name>
</gene>
<evidence type="ECO:0000313" key="12">
    <source>
        <dbReference type="EMBL" id="CAB0015880.1"/>
    </source>
</evidence>
<feature type="non-terminal residue" evidence="12">
    <location>
        <position position="120"/>
    </location>
</feature>
<evidence type="ECO:0000256" key="10">
    <source>
        <dbReference type="ARBA" id="ARBA00031036"/>
    </source>
</evidence>
<evidence type="ECO:0000256" key="8">
    <source>
        <dbReference type="ARBA" id="ARBA00023950"/>
    </source>
</evidence>
<evidence type="ECO:0000259" key="11">
    <source>
        <dbReference type="Pfam" id="PF01048"/>
    </source>
</evidence>
<dbReference type="GO" id="GO:0004731">
    <property type="term" value="F:purine-nucleoside phosphorylase activity"/>
    <property type="evidence" value="ECO:0007669"/>
    <property type="project" value="UniProtKB-EC"/>
</dbReference>
<name>A0A6H5HGC8_9HEMI</name>
<evidence type="ECO:0000256" key="6">
    <source>
        <dbReference type="ARBA" id="ARBA00023918"/>
    </source>
</evidence>
<keyword evidence="5" id="KW-0808">Transferase</keyword>
<dbReference type="InterPro" id="IPR035994">
    <property type="entry name" value="Nucleoside_phosphorylase_sf"/>
</dbReference>
<comment type="catalytic activity">
    <reaction evidence="7">
        <text>2'-deoxyguanosine + phosphate = 2-deoxy-alpha-D-ribose 1-phosphate + guanine</text>
        <dbReference type="Rhea" id="RHEA:27738"/>
        <dbReference type="ChEBI" id="CHEBI:16235"/>
        <dbReference type="ChEBI" id="CHEBI:17172"/>
        <dbReference type="ChEBI" id="CHEBI:43474"/>
        <dbReference type="ChEBI" id="CHEBI:57259"/>
        <dbReference type="EC" id="2.4.2.1"/>
    </reaction>
</comment>
<comment type="pathway">
    <text evidence="1">Purine metabolism; purine nucleoside salvage.</text>
</comment>
<keyword evidence="4" id="KW-0328">Glycosyltransferase</keyword>
<dbReference type="InterPro" id="IPR000845">
    <property type="entry name" value="Nucleoside_phosphorylase_d"/>
</dbReference>
<organism evidence="12 13">
    <name type="scientific">Nesidiocoris tenuis</name>
    <dbReference type="NCBI Taxonomy" id="355587"/>
    <lineage>
        <taxon>Eukaryota</taxon>
        <taxon>Metazoa</taxon>
        <taxon>Ecdysozoa</taxon>
        <taxon>Arthropoda</taxon>
        <taxon>Hexapoda</taxon>
        <taxon>Insecta</taxon>
        <taxon>Pterygota</taxon>
        <taxon>Neoptera</taxon>
        <taxon>Paraneoptera</taxon>
        <taxon>Hemiptera</taxon>
        <taxon>Heteroptera</taxon>
        <taxon>Panheteroptera</taxon>
        <taxon>Cimicomorpha</taxon>
        <taxon>Miridae</taxon>
        <taxon>Dicyphina</taxon>
        <taxon>Nesidiocoris</taxon>
    </lineage>
</organism>
<dbReference type="EC" id="2.4.2.1" evidence="3"/>
<evidence type="ECO:0000256" key="9">
    <source>
        <dbReference type="ARBA" id="ARBA00023970"/>
    </source>
</evidence>